<dbReference type="AlphaFoldDB" id="A0A165WNK3"/>
<evidence type="ECO:0000313" key="3">
    <source>
        <dbReference type="Proteomes" id="UP000076798"/>
    </source>
</evidence>
<proteinExistence type="predicted"/>
<dbReference type="EMBL" id="KV428623">
    <property type="protein sequence ID" value="KZT31366.1"/>
    <property type="molecule type" value="Genomic_DNA"/>
</dbReference>
<feature type="region of interest" description="Disordered" evidence="1">
    <location>
        <begin position="1"/>
        <end position="24"/>
    </location>
</feature>
<gene>
    <name evidence="2" type="ORF">SISSUDRAFT_1067818</name>
</gene>
<feature type="region of interest" description="Disordered" evidence="1">
    <location>
        <begin position="68"/>
        <end position="87"/>
    </location>
</feature>
<evidence type="ECO:0000256" key="1">
    <source>
        <dbReference type="SAM" id="MobiDB-lite"/>
    </source>
</evidence>
<dbReference type="Proteomes" id="UP000076798">
    <property type="component" value="Unassembled WGS sequence"/>
</dbReference>
<reference evidence="2 3" key="1">
    <citation type="journal article" date="2016" name="Mol. Biol. Evol.">
        <title>Comparative Genomics of Early-Diverging Mushroom-Forming Fungi Provides Insights into the Origins of Lignocellulose Decay Capabilities.</title>
        <authorList>
            <person name="Nagy L.G."/>
            <person name="Riley R."/>
            <person name="Tritt A."/>
            <person name="Adam C."/>
            <person name="Daum C."/>
            <person name="Floudas D."/>
            <person name="Sun H."/>
            <person name="Yadav J.S."/>
            <person name="Pangilinan J."/>
            <person name="Larsson K.H."/>
            <person name="Matsuura K."/>
            <person name="Barry K."/>
            <person name="Labutti K."/>
            <person name="Kuo R."/>
            <person name="Ohm R.A."/>
            <person name="Bhattacharya S.S."/>
            <person name="Shirouzu T."/>
            <person name="Yoshinaga Y."/>
            <person name="Martin F.M."/>
            <person name="Grigoriev I.V."/>
            <person name="Hibbett D.S."/>
        </authorList>
    </citation>
    <scope>NUCLEOTIDE SEQUENCE [LARGE SCALE GENOMIC DNA]</scope>
    <source>
        <strain evidence="2 3">HHB10207 ss-3</strain>
    </source>
</reference>
<name>A0A165WNK3_9AGAM</name>
<organism evidence="2 3">
    <name type="scientific">Sistotremastrum suecicum HHB10207 ss-3</name>
    <dbReference type="NCBI Taxonomy" id="1314776"/>
    <lineage>
        <taxon>Eukaryota</taxon>
        <taxon>Fungi</taxon>
        <taxon>Dikarya</taxon>
        <taxon>Basidiomycota</taxon>
        <taxon>Agaricomycotina</taxon>
        <taxon>Agaricomycetes</taxon>
        <taxon>Sistotremastrales</taxon>
        <taxon>Sistotremastraceae</taxon>
        <taxon>Sistotremastrum</taxon>
    </lineage>
</organism>
<sequence>MFGSPSPSLEWPQPTRTLAQPEFGPQSLPPFAFVRNLPPQSLSIRSINPTVSSPKFWASLAPRLCSETGTPTIESPSSVPTSRAFPNGSTLTAQLPIADSVFTHPRRAK</sequence>
<evidence type="ECO:0000313" key="2">
    <source>
        <dbReference type="EMBL" id="KZT31366.1"/>
    </source>
</evidence>
<protein>
    <submittedName>
        <fullName evidence="2">Uncharacterized protein</fullName>
    </submittedName>
</protein>
<accession>A0A165WNK3</accession>
<feature type="compositionally biased region" description="Polar residues" evidence="1">
    <location>
        <begin position="68"/>
        <end position="81"/>
    </location>
</feature>
<keyword evidence="3" id="KW-1185">Reference proteome</keyword>